<dbReference type="SUPFAM" id="SSF51905">
    <property type="entry name" value="FAD/NAD(P)-binding domain"/>
    <property type="match status" value="1"/>
</dbReference>
<dbReference type="Pfam" id="PF00732">
    <property type="entry name" value="GMC_oxred_N"/>
    <property type="match status" value="1"/>
</dbReference>
<comment type="caution">
    <text evidence="7">The sequence shown here is derived from an EMBL/GenBank/DDBJ whole genome shotgun (WGS) entry which is preliminary data.</text>
</comment>
<dbReference type="InterPro" id="IPR012132">
    <property type="entry name" value="GMC_OxRdtase"/>
</dbReference>
<dbReference type="Gene3D" id="3.30.410.40">
    <property type="match status" value="1"/>
</dbReference>
<evidence type="ECO:0000259" key="6">
    <source>
        <dbReference type="Pfam" id="PF05199"/>
    </source>
</evidence>
<accession>A0ABU2K3F6</accession>
<dbReference type="PIRSF" id="PIRSF000137">
    <property type="entry name" value="Alcohol_oxidase"/>
    <property type="match status" value="1"/>
</dbReference>
<protein>
    <submittedName>
        <fullName evidence="7">Mycofactocin system GMC family oxidoreductase MftG</fullName>
        <ecNumber evidence="7">1.-.-.-</ecNumber>
    </submittedName>
</protein>
<gene>
    <name evidence="7" type="primary">mftG</name>
    <name evidence="7" type="ORF">RM425_02320</name>
</gene>
<dbReference type="Gene3D" id="3.50.50.60">
    <property type="entry name" value="FAD/NAD(P)-binding domain"/>
    <property type="match status" value="1"/>
</dbReference>
<evidence type="ECO:0000313" key="7">
    <source>
        <dbReference type="EMBL" id="MDT0274729.1"/>
    </source>
</evidence>
<dbReference type="InterPro" id="IPR023978">
    <property type="entry name" value="GMC_oxidoreductase_bact"/>
</dbReference>
<dbReference type="NCBIfam" id="TIGR03970">
    <property type="entry name" value="Rv0697"/>
    <property type="match status" value="1"/>
</dbReference>
<sequence>MAAPEGAWDVVVVGAGTSGCAMAARLADAGRRVLLLEAGPVPVATADWPPEMRDPTSLAATAPGHPANWDLAAEVRPGQAVRVPRGRIAGGSSALNAAVWVRATRADLDGWAAAGNPLWAHDRVLPAFRRSEADADYGDGPAHGADGPVPVRRLPSPSPLADAFAAASTELGFPAEPDKNGDAAPGYGPIPFNVDGGVRINTAMAYLAPRRQLPALTVSGGTVVRRVLVERGRAVGVLTDDGPVRAGEVVLSAGAVGSAHLLLLSGLGPAVELAAAGLDVVADLPGVGTAFSDHPLVYLPYRPTPGLSASAFPLHGVLHAPVDGGGEVEVLPWLRPFDADAEPMVGVGLQRPVSRGRLGLDPRRSSGPPRLAYRYLTEEADRRGLRTGVRLTSALLGTAAFAGTATPSTALPAAVLEDDAALDGWIAARIGTAVHLSGTAPMGADTDPGAVVDQHLRVRGVAGLRVVDTSVLPWVPSRGTAATAVMVGERAAELMTAG</sequence>
<evidence type="ECO:0000259" key="5">
    <source>
        <dbReference type="Pfam" id="PF00732"/>
    </source>
</evidence>
<feature type="domain" description="Glucose-methanol-choline oxidoreductase C-terminal" evidence="6">
    <location>
        <begin position="352"/>
        <end position="488"/>
    </location>
</feature>
<evidence type="ECO:0000256" key="3">
    <source>
        <dbReference type="ARBA" id="ARBA00022630"/>
    </source>
</evidence>
<evidence type="ECO:0000256" key="4">
    <source>
        <dbReference type="ARBA" id="ARBA00022827"/>
    </source>
</evidence>
<dbReference type="GO" id="GO:0016491">
    <property type="term" value="F:oxidoreductase activity"/>
    <property type="evidence" value="ECO:0007669"/>
    <property type="project" value="UniProtKB-KW"/>
</dbReference>
<keyword evidence="4" id="KW-0274">FAD</keyword>
<dbReference type="RefSeq" id="WP_311343571.1">
    <property type="nucleotide sequence ID" value="NZ_JAVREI010000001.1"/>
</dbReference>
<evidence type="ECO:0000256" key="2">
    <source>
        <dbReference type="ARBA" id="ARBA00010790"/>
    </source>
</evidence>
<dbReference type="EMBL" id="JAVREI010000001">
    <property type="protein sequence ID" value="MDT0274729.1"/>
    <property type="molecule type" value="Genomic_DNA"/>
</dbReference>
<keyword evidence="7" id="KW-0560">Oxidoreductase</keyword>
<dbReference type="EC" id="1.-.-.-" evidence="7"/>
<dbReference type="InterPro" id="IPR036188">
    <property type="entry name" value="FAD/NAD-bd_sf"/>
</dbReference>
<proteinExistence type="inferred from homology"/>
<evidence type="ECO:0000313" key="8">
    <source>
        <dbReference type="Proteomes" id="UP001183222"/>
    </source>
</evidence>
<comment type="cofactor">
    <cofactor evidence="1">
        <name>FAD</name>
        <dbReference type="ChEBI" id="CHEBI:57692"/>
    </cofactor>
</comment>
<dbReference type="InterPro" id="IPR007867">
    <property type="entry name" value="GMC_OxRtase_C"/>
</dbReference>
<evidence type="ECO:0000256" key="1">
    <source>
        <dbReference type="ARBA" id="ARBA00001974"/>
    </source>
</evidence>
<feature type="domain" description="Glucose-methanol-choline oxidoreductase N-terminal" evidence="5">
    <location>
        <begin position="9"/>
        <end position="295"/>
    </location>
</feature>
<name>A0ABU2K3F6_9ACTN</name>
<keyword evidence="3" id="KW-0285">Flavoprotein</keyword>
<reference evidence="8" key="1">
    <citation type="submission" date="2023-07" db="EMBL/GenBank/DDBJ databases">
        <title>30 novel species of actinomycetes from the DSMZ collection.</title>
        <authorList>
            <person name="Nouioui I."/>
        </authorList>
    </citation>
    <scope>NUCLEOTIDE SEQUENCE [LARGE SCALE GENOMIC DNA]</scope>
    <source>
        <strain evidence="8">DSM 46792</strain>
    </source>
</reference>
<dbReference type="InterPro" id="IPR000172">
    <property type="entry name" value="GMC_OxRdtase_N"/>
</dbReference>
<dbReference type="PANTHER" id="PTHR11552:SF147">
    <property type="entry name" value="CHOLINE DEHYDROGENASE, MITOCHONDRIAL"/>
    <property type="match status" value="1"/>
</dbReference>
<dbReference type="Proteomes" id="UP001183222">
    <property type="component" value="Unassembled WGS sequence"/>
</dbReference>
<comment type="similarity">
    <text evidence="2">Belongs to the GMC oxidoreductase family.</text>
</comment>
<keyword evidence="8" id="KW-1185">Reference proteome</keyword>
<dbReference type="SUPFAM" id="SSF54373">
    <property type="entry name" value="FAD-linked reductases, C-terminal domain"/>
    <property type="match status" value="1"/>
</dbReference>
<organism evidence="7 8">
    <name type="scientific">Blastococcus goldschmidtiae</name>
    <dbReference type="NCBI Taxonomy" id="3075546"/>
    <lineage>
        <taxon>Bacteria</taxon>
        <taxon>Bacillati</taxon>
        <taxon>Actinomycetota</taxon>
        <taxon>Actinomycetes</taxon>
        <taxon>Geodermatophilales</taxon>
        <taxon>Geodermatophilaceae</taxon>
        <taxon>Blastococcus</taxon>
    </lineage>
</organism>
<dbReference type="Pfam" id="PF05199">
    <property type="entry name" value="GMC_oxred_C"/>
    <property type="match status" value="1"/>
</dbReference>
<dbReference type="PANTHER" id="PTHR11552">
    <property type="entry name" value="GLUCOSE-METHANOL-CHOLINE GMC OXIDOREDUCTASE"/>
    <property type="match status" value="1"/>
</dbReference>